<dbReference type="EMBL" id="CAJZBQ010000020">
    <property type="protein sequence ID" value="CAG9318486.1"/>
    <property type="molecule type" value="Genomic_DNA"/>
</dbReference>
<feature type="compositionally biased region" description="Basic and acidic residues" evidence="1">
    <location>
        <begin position="142"/>
        <end position="155"/>
    </location>
</feature>
<accession>A0AAU9ISB2</accession>
<dbReference type="GO" id="GO:0005886">
    <property type="term" value="C:plasma membrane"/>
    <property type="evidence" value="ECO:0007669"/>
    <property type="project" value="TreeGrafter"/>
</dbReference>
<feature type="compositionally biased region" description="Polar residues" evidence="1">
    <location>
        <begin position="492"/>
        <end position="504"/>
    </location>
</feature>
<gene>
    <name evidence="3" type="ORF">BSTOLATCC_MIC20959</name>
</gene>
<feature type="region of interest" description="Disordered" evidence="1">
    <location>
        <begin position="492"/>
        <end position="543"/>
    </location>
</feature>
<organism evidence="3 4">
    <name type="scientific">Blepharisma stoltei</name>
    <dbReference type="NCBI Taxonomy" id="1481888"/>
    <lineage>
        <taxon>Eukaryota</taxon>
        <taxon>Sar</taxon>
        <taxon>Alveolata</taxon>
        <taxon>Ciliophora</taxon>
        <taxon>Postciliodesmatophora</taxon>
        <taxon>Heterotrichea</taxon>
        <taxon>Heterotrichida</taxon>
        <taxon>Blepharismidae</taxon>
        <taxon>Blepharisma</taxon>
    </lineage>
</organism>
<dbReference type="PANTHER" id="PTHR12276:SF45">
    <property type="entry name" value="CLATHRIN INTERACTOR 1"/>
    <property type="match status" value="1"/>
</dbReference>
<feature type="region of interest" description="Disordered" evidence="1">
    <location>
        <begin position="142"/>
        <end position="178"/>
    </location>
</feature>
<feature type="region of interest" description="Disordered" evidence="1">
    <location>
        <begin position="359"/>
        <end position="394"/>
    </location>
</feature>
<name>A0AAU9ISB2_9CILI</name>
<keyword evidence="4" id="KW-1185">Reference proteome</keyword>
<dbReference type="AlphaFoldDB" id="A0AAU9ISB2"/>
<dbReference type="Gene3D" id="1.25.40.90">
    <property type="match status" value="1"/>
</dbReference>
<sequence>MESVAKAATNLSNRITKSELELLIIDCTTDDDNTPPKNVQLAIAQRTTSGTDIETIMKSLYENLRAPDREWRKINKTLGLIHTLLLSGSHQLVGELKNSLHILRGFESFSYRENGIIERGGTIRDKARQINYLLSNSGILEEERGESTRLPERHAPSSQAQYNSYEPRNESHNYQAPSNERIDKGFDQIFGNQSSAAEIRQRNTRMNAISSENRGNHPQRQEQRIPSNGNSWPAQEIQGQPSHDIFAPLPARRSDHYQQRNVVNEVELIQDEEENHQMQSDLIADSNFQGNANHEPFQKPNDIFQPIPTHFQKPQAGNHNFPPIPQEQKKPMGDVFQPIHKPPPTKVQTNNFQPITQTAPKQVISPSKQQGSLFKDLNTKSPPSAPKSSWEQEISNLSLNPQSQTLSQPKFQAIPEFPSVSISQNIPAHPTIPSSQNIPDLFQPLPQPSNIQSSYVQPTQPLSPAKSNSHIKVSHNLDTTSGVSISQLKLSPSLVQSQAPQTQQKTEKPRNLEDALLGLEELSSSLSTSKEKEQKPARSLGYY</sequence>
<dbReference type="GO" id="GO:0005768">
    <property type="term" value="C:endosome"/>
    <property type="evidence" value="ECO:0007669"/>
    <property type="project" value="TreeGrafter"/>
</dbReference>
<evidence type="ECO:0000313" key="4">
    <source>
        <dbReference type="Proteomes" id="UP001162131"/>
    </source>
</evidence>
<evidence type="ECO:0000259" key="2">
    <source>
        <dbReference type="PROSITE" id="PS50942"/>
    </source>
</evidence>
<feature type="compositionally biased region" description="Polar residues" evidence="1">
    <location>
        <begin position="156"/>
        <end position="178"/>
    </location>
</feature>
<feature type="compositionally biased region" description="Polar residues" evidence="1">
    <location>
        <begin position="379"/>
        <end position="394"/>
    </location>
</feature>
<protein>
    <recommendedName>
        <fullName evidence="2">ENTH domain-containing protein</fullName>
    </recommendedName>
</protein>
<dbReference type="GO" id="GO:0030125">
    <property type="term" value="C:clathrin vesicle coat"/>
    <property type="evidence" value="ECO:0007669"/>
    <property type="project" value="TreeGrafter"/>
</dbReference>
<feature type="compositionally biased region" description="Polar residues" evidence="1">
    <location>
        <begin position="448"/>
        <end position="469"/>
    </location>
</feature>
<evidence type="ECO:0000256" key="1">
    <source>
        <dbReference type="SAM" id="MobiDB-lite"/>
    </source>
</evidence>
<feature type="compositionally biased region" description="Polar residues" evidence="1">
    <location>
        <begin position="424"/>
        <end position="438"/>
    </location>
</feature>
<dbReference type="SUPFAM" id="SSF48464">
    <property type="entry name" value="ENTH/VHS domain"/>
    <property type="match status" value="1"/>
</dbReference>
<dbReference type="SMART" id="SM00273">
    <property type="entry name" value="ENTH"/>
    <property type="match status" value="1"/>
</dbReference>
<dbReference type="Proteomes" id="UP001162131">
    <property type="component" value="Unassembled WGS sequence"/>
</dbReference>
<feature type="region of interest" description="Disordered" evidence="1">
    <location>
        <begin position="210"/>
        <end position="238"/>
    </location>
</feature>
<dbReference type="GO" id="GO:0005543">
    <property type="term" value="F:phospholipid binding"/>
    <property type="evidence" value="ECO:0007669"/>
    <property type="project" value="TreeGrafter"/>
</dbReference>
<feature type="compositionally biased region" description="Low complexity" evidence="1">
    <location>
        <begin position="514"/>
        <end position="528"/>
    </location>
</feature>
<feature type="domain" description="ENTH" evidence="2">
    <location>
        <begin position="12"/>
        <end position="144"/>
    </location>
</feature>
<dbReference type="InterPro" id="IPR013809">
    <property type="entry name" value="ENTH"/>
</dbReference>
<feature type="region of interest" description="Disordered" evidence="1">
    <location>
        <begin position="424"/>
        <end position="469"/>
    </location>
</feature>
<evidence type="ECO:0000313" key="3">
    <source>
        <dbReference type="EMBL" id="CAG9318486.1"/>
    </source>
</evidence>
<dbReference type="InterPro" id="IPR008942">
    <property type="entry name" value="ENTH_VHS"/>
</dbReference>
<proteinExistence type="predicted"/>
<dbReference type="PROSITE" id="PS50942">
    <property type="entry name" value="ENTH"/>
    <property type="match status" value="1"/>
</dbReference>
<dbReference type="GO" id="GO:0006897">
    <property type="term" value="P:endocytosis"/>
    <property type="evidence" value="ECO:0007669"/>
    <property type="project" value="TreeGrafter"/>
</dbReference>
<dbReference type="GO" id="GO:0030276">
    <property type="term" value="F:clathrin binding"/>
    <property type="evidence" value="ECO:0007669"/>
    <property type="project" value="TreeGrafter"/>
</dbReference>
<reference evidence="3" key="1">
    <citation type="submission" date="2021-09" db="EMBL/GenBank/DDBJ databases">
        <authorList>
            <consortium name="AG Swart"/>
            <person name="Singh M."/>
            <person name="Singh A."/>
            <person name="Seah K."/>
            <person name="Emmerich C."/>
        </authorList>
    </citation>
    <scope>NUCLEOTIDE SEQUENCE</scope>
    <source>
        <strain evidence="3">ATCC30299</strain>
    </source>
</reference>
<dbReference type="PANTHER" id="PTHR12276">
    <property type="entry name" value="EPSIN/ENT-RELATED"/>
    <property type="match status" value="1"/>
</dbReference>
<feature type="compositionally biased region" description="Polar residues" evidence="1">
    <location>
        <begin position="359"/>
        <end position="372"/>
    </location>
</feature>
<comment type="caution">
    <text evidence="3">The sequence shown here is derived from an EMBL/GenBank/DDBJ whole genome shotgun (WGS) entry which is preliminary data.</text>
</comment>
<dbReference type="Pfam" id="PF01417">
    <property type="entry name" value="ENTH"/>
    <property type="match status" value="1"/>
</dbReference>
<dbReference type="CDD" id="cd03571">
    <property type="entry name" value="ENTH"/>
    <property type="match status" value="1"/>
</dbReference>